<evidence type="ECO:0000256" key="2">
    <source>
        <dbReference type="ARBA" id="ARBA00022499"/>
    </source>
</evidence>
<keyword evidence="2" id="KW-1017">Isopeptide bond</keyword>
<evidence type="ECO:0000256" key="3">
    <source>
        <dbReference type="ARBA" id="ARBA00022694"/>
    </source>
</evidence>
<proteinExistence type="inferred from homology"/>
<comment type="subcellular location">
    <subcellularLocation>
        <location evidence="5">Cytoplasm</location>
    </subcellularLocation>
</comment>
<dbReference type="PANTHER" id="PTHR14986">
    <property type="entry name" value="RURM1 PROTEIN"/>
    <property type="match status" value="1"/>
</dbReference>
<keyword evidence="3 5" id="KW-0819">tRNA processing</keyword>
<accession>A0A7R9K3X9</accession>
<evidence type="ECO:0000256" key="5">
    <source>
        <dbReference type="RuleBase" id="RU361182"/>
    </source>
</evidence>
<evidence type="ECO:0000313" key="6">
    <source>
        <dbReference type="EMBL" id="CAD7602738.1"/>
    </source>
</evidence>
<dbReference type="InterPro" id="IPR016155">
    <property type="entry name" value="Mopterin_synth/thiamin_S_b"/>
</dbReference>
<dbReference type="InterPro" id="IPR012675">
    <property type="entry name" value="Beta-grasp_dom_sf"/>
</dbReference>
<dbReference type="GO" id="GO:0005737">
    <property type="term" value="C:cytoplasm"/>
    <property type="evidence" value="ECO:0007669"/>
    <property type="project" value="UniProtKB-SubCell"/>
</dbReference>
<sequence length="392" mass="43611">MLHTLQAMWKILRYYVTGSLKRLLVWIKDNLLKERPELFVQGDIVRPGILVLVNDSDWELLGQLTYEPALRNLRKKPPLRPDGGSSWLLLVIAQLRGTVVTSNLPSFCHRTFSSFPELGCRPFSTILETDCPELSSGDLVEEGGKDSLVLVYLKRARCPERFPAAAVRRACAIRLSTVTPYSPTRLVRGLPRTKLYQCGTRTELQVYLVWLTGNAEVSVQIPAGCNEVHPTEIRTSISLSSAVGLSTTSALANYATEAGLPVINSLEVYYEGDALDHSLLVLVKGIHKMEVMRTWGALGPWEEGRGISLALLRTVGALWFQEWCSPWYIVGQDSPRGGTCEGFLGQNHDYVSERSICIGDYMAGVCEDRFLKWEVEADVANRPARGPICQDG</sequence>
<evidence type="ECO:0000256" key="1">
    <source>
        <dbReference type="ARBA" id="ARBA00022490"/>
    </source>
</evidence>
<protein>
    <recommendedName>
        <fullName evidence="5">Ubiquitin-related modifier 1</fullName>
    </recommendedName>
</protein>
<comment type="similarity">
    <text evidence="5">Belongs to the URM1 family.</text>
</comment>
<dbReference type="Gene3D" id="3.10.20.30">
    <property type="match status" value="1"/>
</dbReference>
<name>A0A7R9K3X9_TIMGE</name>
<evidence type="ECO:0000256" key="4">
    <source>
        <dbReference type="ARBA" id="ARBA00022786"/>
    </source>
</evidence>
<keyword evidence="4" id="KW-0833">Ubl conjugation pathway</keyword>
<dbReference type="EMBL" id="OE843280">
    <property type="protein sequence ID" value="CAD7602738.1"/>
    <property type="molecule type" value="Genomic_DNA"/>
</dbReference>
<dbReference type="GO" id="GO:0034227">
    <property type="term" value="P:tRNA thio-modification"/>
    <property type="evidence" value="ECO:0007669"/>
    <property type="project" value="InterPro"/>
</dbReference>
<gene>
    <name evidence="6" type="ORF">TGEB3V08_LOCUS8456</name>
</gene>
<dbReference type="UniPathway" id="UPA00988"/>
<dbReference type="AlphaFoldDB" id="A0A7R9K3X9"/>
<dbReference type="InterPro" id="IPR015221">
    <property type="entry name" value="Urm1"/>
</dbReference>
<comment type="pathway">
    <text evidence="5">tRNA modification; 5-methoxycarbonylmethyl-2-thiouridine-tRNA biosynthesis.</text>
</comment>
<reference evidence="6" key="1">
    <citation type="submission" date="2020-11" db="EMBL/GenBank/DDBJ databases">
        <authorList>
            <person name="Tran Van P."/>
        </authorList>
    </citation>
    <scope>NUCLEOTIDE SEQUENCE</scope>
</reference>
<dbReference type="SUPFAM" id="SSF54285">
    <property type="entry name" value="MoaD/ThiS"/>
    <property type="match status" value="1"/>
</dbReference>
<dbReference type="Pfam" id="PF09138">
    <property type="entry name" value="Urm1"/>
    <property type="match status" value="1"/>
</dbReference>
<keyword evidence="1 5" id="KW-0963">Cytoplasm</keyword>
<organism evidence="6">
    <name type="scientific">Timema genevievae</name>
    <name type="common">Walking stick</name>
    <dbReference type="NCBI Taxonomy" id="629358"/>
    <lineage>
        <taxon>Eukaryota</taxon>
        <taxon>Metazoa</taxon>
        <taxon>Ecdysozoa</taxon>
        <taxon>Arthropoda</taxon>
        <taxon>Hexapoda</taxon>
        <taxon>Insecta</taxon>
        <taxon>Pterygota</taxon>
        <taxon>Neoptera</taxon>
        <taxon>Polyneoptera</taxon>
        <taxon>Phasmatodea</taxon>
        <taxon>Timematodea</taxon>
        <taxon>Timematoidea</taxon>
        <taxon>Timematidae</taxon>
        <taxon>Timema</taxon>
    </lineage>
</organism>